<feature type="region of interest" description="Disordered" evidence="1">
    <location>
        <begin position="199"/>
        <end position="245"/>
    </location>
</feature>
<reference evidence="2 3" key="1">
    <citation type="journal article" date="2021" name="Mar. Drugs">
        <title>Genome Reduction and Secondary Metabolism of the Marine Sponge-Associated Cyanobacterium Leptothoe.</title>
        <authorList>
            <person name="Konstantinou D."/>
            <person name="Popin R.V."/>
            <person name="Fewer D.P."/>
            <person name="Sivonen K."/>
            <person name="Gkelis S."/>
        </authorList>
    </citation>
    <scope>NUCLEOTIDE SEQUENCE [LARGE SCALE GENOMIC DNA]</scope>
    <source>
        <strain evidence="2 3">TAU-MAC 1615</strain>
    </source>
</reference>
<feature type="compositionally biased region" description="Low complexity" evidence="1">
    <location>
        <begin position="369"/>
        <end position="382"/>
    </location>
</feature>
<protein>
    <submittedName>
        <fullName evidence="2">DUF4335 domain-containing protein</fullName>
    </submittedName>
</protein>
<proteinExistence type="predicted"/>
<dbReference type="Proteomes" id="UP001196661">
    <property type="component" value="Unassembled WGS sequence"/>
</dbReference>
<keyword evidence="3" id="KW-1185">Reference proteome</keyword>
<comment type="caution">
    <text evidence="2">The sequence shown here is derived from an EMBL/GenBank/DDBJ whole genome shotgun (WGS) entry which is preliminary data.</text>
</comment>
<evidence type="ECO:0000313" key="3">
    <source>
        <dbReference type="Proteomes" id="UP001196661"/>
    </source>
</evidence>
<dbReference type="Pfam" id="PF14233">
    <property type="entry name" value="DUF4335"/>
    <property type="match status" value="1"/>
</dbReference>
<sequence length="498" mass="52950">MTIQRQYVLPNCSLLLEGLSTDTSNVLSILANAEFKIVGMEQSLAGGLDFFKAIVGAVNAYCQRLLSGIDHPDHMPSQSSLISVEPGEGQYHRLLVQPELLNSEDKERQPKTITLSTVQLFDMAEAIDQFFADGQTLPEFVVPLAPLARRHVRSQEPLAQRAVPPIIGVATLAAAGLGLFFMPIPEGLEESLTQPAALEETTGNPLETSPPGDDILPDDAAPLAAEEPPDVVSSASEPAAASEPLSAEQLATLQQQMQQQISGALAADTAFEQPLSYDISVAANGDILGYNPLDNASFDGLESTPLPNLTYIPVDSDTVNPVAQFNLTFDTDGTVTVAPQESGGLPDIVTPEAVVPEVVTPEEPEGIDEAQSSAPASSEPSSGTTATDLSSGELPSSVATDIRDPDLIYDLNQGLRKTIVGNMNEEWSGPEVRYRVRLDDSGQVVGYEPANDAAEDYVDDLNLASLVEAADSPHPQLDFLVVLSGSETVEVNPWDGWP</sequence>
<feature type="compositionally biased region" description="Low complexity" evidence="1">
    <location>
        <begin position="210"/>
        <end position="245"/>
    </location>
</feature>
<dbReference type="InterPro" id="IPR025569">
    <property type="entry name" value="DUF4335"/>
</dbReference>
<feature type="region of interest" description="Disordered" evidence="1">
    <location>
        <begin position="361"/>
        <end position="399"/>
    </location>
</feature>
<dbReference type="EMBL" id="JADOER010000010">
    <property type="protein sequence ID" value="MBT9312853.1"/>
    <property type="molecule type" value="Genomic_DNA"/>
</dbReference>
<accession>A0ABS5Y5R1</accession>
<evidence type="ECO:0000313" key="2">
    <source>
        <dbReference type="EMBL" id="MBT9312853.1"/>
    </source>
</evidence>
<dbReference type="RefSeq" id="WP_215618756.1">
    <property type="nucleotide sequence ID" value="NZ_JADOER010000010.1"/>
</dbReference>
<organism evidence="2 3">
    <name type="scientific">Leptothoe kymatousa TAU-MAC 1615</name>
    <dbReference type="NCBI Taxonomy" id="2364775"/>
    <lineage>
        <taxon>Bacteria</taxon>
        <taxon>Bacillati</taxon>
        <taxon>Cyanobacteriota</taxon>
        <taxon>Cyanophyceae</taxon>
        <taxon>Nodosilineales</taxon>
        <taxon>Cymatolegaceae</taxon>
        <taxon>Leptothoe</taxon>
        <taxon>Leptothoe kymatousa</taxon>
    </lineage>
</organism>
<evidence type="ECO:0000256" key="1">
    <source>
        <dbReference type="SAM" id="MobiDB-lite"/>
    </source>
</evidence>
<feature type="compositionally biased region" description="Polar residues" evidence="1">
    <location>
        <begin position="383"/>
        <end position="399"/>
    </location>
</feature>
<name>A0ABS5Y5R1_9CYAN</name>
<gene>
    <name evidence="2" type="ORF">IXB28_11595</name>
</gene>